<dbReference type="PANTHER" id="PTHR11626:SF2">
    <property type="entry name" value="SQUALENE SYNTHASE"/>
    <property type="match status" value="1"/>
</dbReference>
<reference evidence="3" key="1">
    <citation type="submission" date="2006-12" db="EMBL/GenBank/DDBJ databases">
        <title>Complete sequence of Halorhodospira halophila SL1.</title>
        <authorList>
            <consortium name="US DOE Joint Genome Institute"/>
            <person name="Copeland A."/>
            <person name="Lucas S."/>
            <person name="Lapidus A."/>
            <person name="Barry K."/>
            <person name="Detter J.C."/>
            <person name="Glavina del Rio T."/>
            <person name="Hammon N."/>
            <person name="Israni S."/>
            <person name="Dalin E."/>
            <person name="Tice H."/>
            <person name="Pitluck S."/>
            <person name="Saunders E."/>
            <person name="Brettin T."/>
            <person name="Bruce D."/>
            <person name="Han C."/>
            <person name="Tapia R."/>
            <person name="Schmutz J."/>
            <person name="Larimer F."/>
            <person name="Land M."/>
            <person name="Hauser L."/>
            <person name="Kyrpides N."/>
            <person name="Mikhailova N."/>
            <person name="Hoff W."/>
            <person name="Richardson P."/>
        </authorList>
    </citation>
    <scope>NUCLEOTIDE SEQUENCE [LARGE SCALE GENOMIC DNA]</scope>
    <source>
        <strain evidence="3">DSM 244 / SL1</strain>
    </source>
</reference>
<evidence type="ECO:0000256" key="1">
    <source>
        <dbReference type="ARBA" id="ARBA00022679"/>
    </source>
</evidence>
<dbReference type="PROSITE" id="PS01044">
    <property type="entry name" value="SQUALEN_PHYTOEN_SYN_1"/>
    <property type="match status" value="1"/>
</dbReference>
<accession>A1WZD2</accession>
<dbReference type="RefSeq" id="WP_011815066.1">
    <property type="nucleotide sequence ID" value="NC_008789.1"/>
</dbReference>
<dbReference type="EC" id="2.5.1.21" evidence="2"/>
<dbReference type="KEGG" id="hha:Hhal_2280"/>
<protein>
    <submittedName>
        <fullName evidence="2">Farnesyl-diphosphate farnesyltransferase</fullName>
        <ecNumber evidence="2">2.5.1.21</ecNumber>
    </submittedName>
</protein>
<dbReference type="OrthoDB" id="9807580at2"/>
<dbReference type="InterPro" id="IPR033904">
    <property type="entry name" value="Trans_IPPS_HH"/>
</dbReference>
<dbReference type="InterPro" id="IPR044844">
    <property type="entry name" value="Trans_IPPS_euk-type"/>
</dbReference>
<dbReference type="STRING" id="349124.Hhal_2280"/>
<dbReference type="AlphaFoldDB" id="A1WZD2"/>
<keyword evidence="1 2" id="KW-0808">Transferase</keyword>
<dbReference type="SFLD" id="SFLDS00005">
    <property type="entry name" value="Isoprenoid_Synthase_Type_I"/>
    <property type="match status" value="1"/>
</dbReference>
<name>A1WZD2_HALHL</name>
<gene>
    <name evidence="2" type="ordered locus">Hhal_2280</name>
</gene>
<dbReference type="eggNOG" id="COG1562">
    <property type="taxonomic scope" value="Bacteria"/>
</dbReference>
<dbReference type="GO" id="GO:0051996">
    <property type="term" value="F:squalene synthase [NAD(P)H] activity"/>
    <property type="evidence" value="ECO:0007669"/>
    <property type="project" value="UniProtKB-EC"/>
</dbReference>
<dbReference type="Proteomes" id="UP000000647">
    <property type="component" value="Chromosome"/>
</dbReference>
<keyword evidence="3" id="KW-1185">Reference proteome</keyword>
<sequence>MHSTSATSDRYRAYRWAVNRAYQEAALPGVSRTFALTIPQLPEVLRDTVTNAYLLCRVADTIEDHSAADVEVKHDLMLGLKEALNGARDPQQLAGQIEAVLDWDTPPAERDLVVSLPRVIAVTGGLPEAHQGPVIRCVSIMGEGMARFQRLRSPVGLADRAQFEEYCYYVAGVVGEMLTDLFILEVEGFDGDRDEMMDLGRRFGLGLQATNVIKDVWADRERGVCWLPREIFTESGCSLGPDADWSEDPGFHRGIGRMIEIGVEHMEAARAYILRIPPTQPGIRRFCAWAATMSLATLRQIRRHPGFKSGDEVKISRRQVRRLAGLTNYAAERDWAMRTVLAWSGRGLPRPLVRSSGQG</sequence>
<dbReference type="SFLD" id="SFLDG01018">
    <property type="entry name" value="Squalene/Phytoene_Synthase_Lik"/>
    <property type="match status" value="1"/>
</dbReference>
<evidence type="ECO:0000313" key="3">
    <source>
        <dbReference type="Proteomes" id="UP000000647"/>
    </source>
</evidence>
<dbReference type="InterPro" id="IPR008949">
    <property type="entry name" value="Isoprenoid_synthase_dom_sf"/>
</dbReference>
<dbReference type="SUPFAM" id="SSF48576">
    <property type="entry name" value="Terpenoid synthases"/>
    <property type="match status" value="1"/>
</dbReference>
<dbReference type="CDD" id="cd00683">
    <property type="entry name" value="Trans_IPPS_HH"/>
    <property type="match status" value="1"/>
</dbReference>
<dbReference type="GO" id="GO:0045338">
    <property type="term" value="P:farnesyl diphosphate metabolic process"/>
    <property type="evidence" value="ECO:0007669"/>
    <property type="project" value="InterPro"/>
</dbReference>
<dbReference type="EMBL" id="CP000544">
    <property type="protein sequence ID" value="ABM63044.1"/>
    <property type="molecule type" value="Genomic_DNA"/>
</dbReference>
<evidence type="ECO:0000313" key="2">
    <source>
        <dbReference type="EMBL" id="ABM63044.1"/>
    </source>
</evidence>
<dbReference type="Pfam" id="PF00494">
    <property type="entry name" value="SQS_PSY"/>
    <property type="match status" value="1"/>
</dbReference>
<dbReference type="GO" id="GO:0016117">
    <property type="term" value="P:carotenoid biosynthetic process"/>
    <property type="evidence" value="ECO:0007669"/>
    <property type="project" value="UniProtKB-ARBA"/>
</dbReference>
<dbReference type="Gene3D" id="1.10.600.10">
    <property type="entry name" value="Farnesyl Diphosphate Synthase"/>
    <property type="match status" value="1"/>
</dbReference>
<dbReference type="InterPro" id="IPR019845">
    <property type="entry name" value="Squalene/phytoene_synthase_CS"/>
</dbReference>
<proteinExistence type="predicted"/>
<reference evidence="2 3" key="2">
    <citation type="journal article" date="2013" name="Stand. Genomic Sci.">
        <title>Complete genome sequence of Halorhodospira halophila SL1.</title>
        <authorList>
            <person name="Challacombe J.F."/>
            <person name="Majid S."/>
            <person name="Deole R."/>
            <person name="Brettin T.S."/>
            <person name="Bruce D."/>
            <person name="Delano S.F."/>
            <person name="Detter J.C."/>
            <person name="Gleasner C.D."/>
            <person name="Han C.S."/>
            <person name="Misra M."/>
            <person name="Reitenga K.G."/>
            <person name="Mikhailova N."/>
            <person name="Woyke T."/>
            <person name="Pitluck S."/>
            <person name="Nolan M."/>
            <person name="Land M.L."/>
            <person name="Saunders E."/>
            <person name="Tapia R."/>
            <person name="Lapidus A."/>
            <person name="Ivanova N."/>
            <person name="Hoff W.D."/>
        </authorList>
    </citation>
    <scope>NUCLEOTIDE SEQUENCE [LARGE SCALE GENOMIC DNA]</scope>
    <source>
        <strain evidence="3">DSM 244 / SL1</strain>
    </source>
</reference>
<dbReference type="PANTHER" id="PTHR11626">
    <property type="entry name" value="FARNESYL-DIPHOSPHATE FARNESYLTRANSFERASE"/>
    <property type="match status" value="1"/>
</dbReference>
<dbReference type="HOGENOM" id="CLU_031981_1_0_6"/>
<organism evidence="2 3">
    <name type="scientific">Halorhodospira halophila (strain DSM 244 / SL1)</name>
    <name type="common">Ectothiorhodospira halophila (strain DSM 244 / SL1)</name>
    <dbReference type="NCBI Taxonomy" id="349124"/>
    <lineage>
        <taxon>Bacteria</taxon>
        <taxon>Pseudomonadati</taxon>
        <taxon>Pseudomonadota</taxon>
        <taxon>Gammaproteobacteria</taxon>
        <taxon>Chromatiales</taxon>
        <taxon>Ectothiorhodospiraceae</taxon>
        <taxon>Halorhodospira</taxon>
    </lineage>
</organism>
<dbReference type="InterPro" id="IPR002060">
    <property type="entry name" value="Squ/phyt_synthse"/>
</dbReference>